<dbReference type="GO" id="GO:0005886">
    <property type="term" value="C:plasma membrane"/>
    <property type="evidence" value="ECO:0007669"/>
    <property type="project" value="UniProtKB-SubCell"/>
</dbReference>
<dbReference type="OrthoDB" id="9783100at2"/>
<protein>
    <submittedName>
        <fullName evidence="3">Efflux transporter, outer membrane factor (OMF) lipoprotein, NodT family</fullName>
    </submittedName>
</protein>
<evidence type="ECO:0000256" key="1">
    <source>
        <dbReference type="ARBA" id="ARBA00007613"/>
    </source>
</evidence>
<dbReference type="RefSeq" id="WP_074204736.1">
    <property type="nucleotide sequence ID" value="NZ_FSQW01000001.1"/>
</dbReference>
<dbReference type="Pfam" id="PF02321">
    <property type="entry name" value="OEP"/>
    <property type="match status" value="2"/>
</dbReference>
<feature type="chain" id="PRO_5011821658" evidence="2">
    <location>
        <begin position="19"/>
        <end position="470"/>
    </location>
</feature>
<dbReference type="AlphaFoldDB" id="A0A1N6DFX1"/>
<keyword evidence="2" id="KW-1134">Transmembrane beta strand</keyword>
<dbReference type="NCBIfam" id="TIGR01845">
    <property type="entry name" value="outer_NodT"/>
    <property type="match status" value="1"/>
</dbReference>
<proteinExistence type="inferred from homology"/>
<dbReference type="InterPro" id="IPR003423">
    <property type="entry name" value="OMP_efflux"/>
</dbReference>
<dbReference type="Gene3D" id="1.20.1600.10">
    <property type="entry name" value="Outer membrane efflux proteins (OEP)"/>
    <property type="match status" value="1"/>
</dbReference>
<evidence type="ECO:0000313" key="4">
    <source>
        <dbReference type="Proteomes" id="UP000185192"/>
    </source>
</evidence>
<keyword evidence="2" id="KW-0732">Signal</keyword>
<organism evidence="3 4">
    <name type="scientific">Parasphingorhabdus marina DSM 22363</name>
    <dbReference type="NCBI Taxonomy" id="1123272"/>
    <lineage>
        <taxon>Bacteria</taxon>
        <taxon>Pseudomonadati</taxon>
        <taxon>Pseudomonadota</taxon>
        <taxon>Alphaproteobacteria</taxon>
        <taxon>Sphingomonadales</taxon>
        <taxon>Sphingomonadaceae</taxon>
        <taxon>Parasphingorhabdus</taxon>
    </lineage>
</organism>
<dbReference type="Gene3D" id="2.20.200.10">
    <property type="entry name" value="Outer membrane efflux proteins (OEP)"/>
    <property type="match status" value="1"/>
</dbReference>
<evidence type="ECO:0000256" key="2">
    <source>
        <dbReference type="RuleBase" id="RU362097"/>
    </source>
</evidence>
<dbReference type="PROSITE" id="PS51257">
    <property type="entry name" value="PROKAR_LIPOPROTEIN"/>
    <property type="match status" value="1"/>
</dbReference>
<keyword evidence="2 3" id="KW-0449">Lipoprotein</keyword>
<name>A0A1N6DFX1_9SPHN</name>
<feature type="signal peptide" evidence="2">
    <location>
        <begin position="1"/>
        <end position="18"/>
    </location>
</feature>
<dbReference type="InterPro" id="IPR010131">
    <property type="entry name" value="MdtP/NodT-like"/>
</dbReference>
<sequence>MRSSLLPLAALVLLSACAIRGGPELDQSAIPAAPDGWASWQNASAVQTGAADSSRITNDGWVAEFADPELDAAIREAFAQNRNLQSVLAQLRAARAAMRVSRADLFPRVDLSATATDAENASTVYDGEFSASWEADIWGRNLALARAGNADARAAAAEFAAARQALAASVTQAWYDRSAARISLALAEDDLDRRRDTLRITNARFRAGLASRLDVRLAQVAVSNSEDRLEAAIRTSRNAARALEVLTGRYPSGQALGAEDLIEPPALPGVAAPVAVLSGRPDLIAAEARVDAAGLRATDARHAMFPQLTLRFDATTRSGSFGDLFDPGTYIDAISAGLLQPLFRGGALLAEAERQGELARSALFTYAEQVLGAFQEVEDRLDAEATLERQVTATAKAAEDARAAVGLTRSRYINGRSTIFDLINAQTTAIAAETRAIEARRARIENRVNLHLALGDEPFPADSAQQVAVR</sequence>
<gene>
    <name evidence="3" type="ORF">SAMN02745824_1881</name>
</gene>
<dbReference type="STRING" id="1123272.SAMN02745824_1881"/>
<dbReference type="GO" id="GO:0015562">
    <property type="term" value="F:efflux transmembrane transporter activity"/>
    <property type="evidence" value="ECO:0007669"/>
    <property type="project" value="InterPro"/>
</dbReference>
<dbReference type="EMBL" id="FSQW01000001">
    <property type="protein sequence ID" value="SIN69534.1"/>
    <property type="molecule type" value="Genomic_DNA"/>
</dbReference>
<comment type="subcellular location">
    <subcellularLocation>
        <location evidence="2">Cell membrane</location>
        <topology evidence="2">Lipid-anchor</topology>
    </subcellularLocation>
</comment>
<comment type="similarity">
    <text evidence="1 2">Belongs to the outer membrane factor (OMF) (TC 1.B.17) family.</text>
</comment>
<evidence type="ECO:0000313" key="3">
    <source>
        <dbReference type="EMBL" id="SIN69534.1"/>
    </source>
</evidence>
<dbReference type="PANTHER" id="PTHR30203">
    <property type="entry name" value="OUTER MEMBRANE CATION EFFLUX PROTEIN"/>
    <property type="match status" value="1"/>
</dbReference>
<reference evidence="4" key="1">
    <citation type="submission" date="2016-11" db="EMBL/GenBank/DDBJ databases">
        <authorList>
            <person name="Varghese N."/>
            <person name="Submissions S."/>
        </authorList>
    </citation>
    <scope>NUCLEOTIDE SEQUENCE [LARGE SCALE GENOMIC DNA]</scope>
    <source>
        <strain evidence="4">DSM 22363</strain>
    </source>
</reference>
<dbReference type="PANTHER" id="PTHR30203:SF33">
    <property type="entry name" value="BLR4455 PROTEIN"/>
    <property type="match status" value="1"/>
</dbReference>
<keyword evidence="4" id="KW-1185">Reference proteome</keyword>
<keyword evidence="2" id="KW-0472">Membrane</keyword>
<accession>A0A1N6DFX1</accession>
<keyword evidence="2" id="KW-0812">Transmembrane</keyword>
<keyword evidence="2" id="KW-0564">Palmitate</keyword>
<dbReference type="SUPFAM" id="SSF56954">
    <property type="entry name" value="Outer membrane efflux proteins (OEP)"/>
    <property type="match status" value="1"/>
</dbReference>
<dbReference type="Proteomes" id="UP000185192">
    <property type="component" value="Unassembled WGS sequence"/>
</dbReference>